<feature type="domain" description="C3H1-type" evidence="6">
    <location>
        <begin position="407"/>
        <end position="435"/>
    </location>
</feature>
<dbReference type="Gene3D" id="4.10.1000.10">
    <property type="entry name" value="Zinc finger, CCCH-type"/>
    <property type="match status" value="1"/>
</dbReference>
<dbReference type="Proteomes" id="UP001206925">
    <property type="component" value="Unassembled WGS sequence"/>
</dbReference>
<keyword evidence="8" id="KW-1185">Reference proteome</keyword>
<evidence type="ECO:0000256" key="4">
    <source>
        <dbReference type="PROSITE-ProRule" id="PRU00723"/>
    </source>
</evidence>
<accession>A0AAD5BJW3</accession>
<keyword evidence="2 4" id="KW-0863">Zinc-finger</keyword>
<evidence type="ECO:0000313" key="8">
    <source>
        <dbReference type="Proteomes" id="UP001206925"/>
    </source>
</evidence>
<dbReference type="PANTHER" id="PTHR12072">
    <property type="entry name" value="CWF19, CELL CYCLE CONTROL PROTEIN"/>
    <property type="match status" value="1"/>
</dbReference>
<keyword evidence="3 4" id="KW-0862">Zinc</keyword>
<dbReference type="InterPro" id="IPR036855">
    <property type="entry name" value="Znf_CCCH_sf"/>
</dbReference>
<dbReference type="Pfam" id="PF25585">
    <property type="entry name" value="zf-CCCH_DUS3L"/>
    <property type="match status" value="1"/>
</dbReference>
<feature type="zinc finger region" description="C3H1-type" evidence="4">
    <location>
        <begin position="407"/>
        <end position="435"/>
    </location>
</feature>
<gene>
    <name evidence="7" type="ORF">M8C21_028981</name>
</gene>
<dbReference type="Pfam" id="PF04677">
    <property type="entry name" value="CwfJ_C_1"/>
    <property type="match status" value="1"/>
</dbReference>
<dbReference type="GO" id="GO:0061632">
    <property type="term" value="F:RNA lariat debranching enzyme activator activity"/>
    <property type="evidence" value="ECO:0007669"/>
    <property type="project" value="TreeGrafter"/>
</dbReference>
<dbReference type="InterPro" id="IPR006768">
    <property type="entry name" value="Cwf19-like_C_dom-1"/>
</dbReference>
<dbReference type="SMART" id="SM00356">
    <property type="entry name" value="ZnF_C3H1"/>
    <property type="match status" value="2"/>
</dbReference>
<feature type="region of interest" description="Disordered" evidence="5">
    <location>
        <begin position="347"/>
        <end position="368"/>
    </location>
</feature>
<dbReference type="EMBL" id="JAMZMK010012208">
    <property type="protein sequence ID" value="KAI7724500.1"/>
    <property type="molecule type" value="Genomic_DNA"/>
</dbReference>
<organism evidence="7 8">
    <name type="scientific">Ambrosia artemisiifolia</name>
    <name type="common">Common ragweed</name>
    <dbReference type="NCBI Taxonomy" id="4212"/>
    <lineage>
        <taxon>Eukaryota</taxon>
        <taxon>Viridiplantae</taxon>
        <taxon>Streptophyta</taxon>
        <taxon>Embryophyta</taxon>
        <taxon>Tracheophyta</taxon>
        <taxon>Spermatophyta</taxon>
        <taxon>Magnoliopsida</taxon>
        <taxon>eudicotyledons</taxon>
        <taxon>Gunneridae</taxon>
        <taxon>Pentapetalae</taxon>
        <taxon>asterids</taxon>
        <taxon>campanulids</taxon>
        <taxon>Asterales</taxon>
        <taxon>Asteraceae</taxon>
        <taxon>Asteroideae</taxon>
        <taxon>Heliantheae alliance</taxon>
        <taxon>Heliantheae</taxon>
        <taxon>Ambrosia</taxon>
    </lineage>
</organism>
<dbReference type="GO" id="GO:0000398">
    <property type="term" value="P:mRNA splicing, via spliceosome"/>
    <property type="evidence" value="ECO:0007669"/>
    <property type="project" value="TreeGrafter"/>
</dbReference>
<dbReference type="AlphaFoldDB" id="A0AAD5BJW3"/>
<keyword evidence="1 4" id="KW-0479">Metal-binding</keyword>
<feature type="non-terminal residue" evidence="7">
    <location>
        <position position="1"/>
    </location>
</feature>
<evidence type="ECO:0000256" key="2">
    <source>
        <dbReference type="ARBA" id="ARBA00022771"/>
    </source>
</evidence>
<sequence length="661" mass="74107">LRQRVRDLELRRERRVKETESRHIVRDDVTEEEEYPFNRHPPRFYEPINHDCLSEDKPRFDEDGIEPDPKECLFVQKFLNRTTTRTTIHENELKNETDDYDQEYEEVSSGMFDFYYKLAIIDGGDTMDIGDPVHGGSDVVVEYGDTVVEDGGIASARAGKVMDKDGVDNIVGSDRSISLADPKILPVSFEGLNFSDHTTAYPTKLKFQNMDKSGIDLSVTRRIPVFCDKVVVGDKCITMHDLKIVKDKDGGSTHGARGFRLFTRLSIMHESRELELKVNGGHIGVLINDRPGFNSDGHNCSGGSKGVFYAREPYMNPDAAHVTRFIGLAAVGNASKQKFIHAISPTPASTMSSTELSTKPPNTTSSTYTFVEKPTNAHGAEKRSADVANDSQYWRYDVSKRQKGGGGDTARLCFKFVSSGSCPQGDKCHYNHDMDARGQSLRGVCFEFLNKGKCERGEGCSFKHSLQEGRSKECWFCLSSPNVESHLITSVGENFYCALAKGPLVQDHVLILPIEHLPNTLSSPPEFEIELVKFQNSLKAYFKGRKKEVVFFEWVYLKTSHANLQAIPIPSNRASAVKDIFNLAAEKLGFKFMELISDGSLEGRRLLRAQFDGKSSMFYVELPGGIILSHTVEENEKFPVQFGREVLAGLLNMADRADWRN</sequence>
<dbReference type="InterPro" id="IPR036265">
    <property type="entry name" value="HIT-like_sf"/>
</dbReference>
<feature type="domain" description="C3H1-type" evidence="6">
    <location>
        <begin position="439"/>
        <end position="467"/>
    </location>
</feature>
<reference evidence="7" key="1">
    <citation type="submission" date="2022-06" db="EMBL/GenBank/DDBJ databases">
        <title>Uncovering the hologenomic basis of an extraordinary plant invasion.</title>
        <authorList>
            <person name="Bieker V.C."/>
            <person name="Martin M.D."/>
            <person name="Gilbert T."/>
            <person name="Hodgins K."/>
            <person name="Battlay P."/>
            <person name="Petersen B."/>
            <person name="Wilson J."/>
        </authorList>
    </citation>
    <scope>NUCLEOTIDE SEQUENCE</scope>
    <source>
        <strain evidence="7">AA19_3_7</strain>
        <tissue evidence="7">Leaf</tissue>
    </source>
</reference>
<protein>
    <recommendedName>
        <fullName evidence="6">C3H1-type domain-containing protein</fullName>
    </recommendedName>
</protein>
<name>A0AAD5BJW3_AMBAR</name>
<dbReference type="PROSITE" id="PS50103">
    <property type="entry name" value="ZF_C3H1"/>
    <property type="match status" value="2"/>
</dbReference>
<evidence type="ECO:0000256" key="1">
    <source>
        <dbReference type="ARBA" id="ARBA00022723"/>
    </source>
</evidence>
<dbReference type="InterPro" id="IPR040194">
    <property type="entry name" value="Cwf19-like"/>
</dbReference>
<dbReference type="SUPFAM" id="SSF54197">
    <property type="entry name" value="HIT-like"/>
    <property type="match status" value="1"/>
</dbReference>
<dbReference type="InterPro" id="IPR000571">
    <property type="entry name" value="Znf_CCCH"/>
</dbReference>
<evidence type="ECO:0000313" key="7">
    <source>
        <dbReference type="EMBL" id="KAI7724500.1"/>
    </source>
</evidence>
<dbReference type="PANTHER" id="PTHR12072:SF4">
    <property type="entry name" value="CWF19-LIKE PROTEIN 1"/>
    <property type="match status" value="1"/>
</dbReference>
<feature type="non-terminal residue" evidence="7">
    <location>
        <position position="661"/>
    </location>
</feature>
<feature type="zinc finger region" description="C3H1-type" evidence="4">
    <location>
        <begin position="439"/>
        <end position="467"/>
    </location>
</feature>
<dbReference type="InterPro" id="IPR006767">
    <property type="entry name" value="Cwf19-like_C_dom-2"/>
</dbReference>
<evidence type="ECO:0000256" key="5">
    <source>
        <dbReference type="SAM" id="MobiDB-lite"/>
    </source>
</evidence>
<dbReference type="GO" id="GO:0071014">
    <property type="term" value="C:post-mRNA release spliceosomal complex"/>
    <property type="evidence" value="ECO:0007669"/>
    <property type="project" value="TreeGrafter"/>
</dbReference>
<evidence type="ECO:0000259" key="6">
    <source>
        <dbReference type="PROSITE" id="PS50103"/>
    </source>
</evidence>
<dbReference type="SUPFAM" id="SSF90229">
    <property type="entry name" value="CCCH zinc finger"/>
    <property type="match status" value="1"/>
</dbReference>
<proteinExistence type="predicted"/>
<dbReference type="Pfam" id="PF04676">
    <property type="entry name" value="CwfJ_C_2"/>
    <property type="match status" value="1"/>
</dbReference>
<dbReference type="GO" id="GO:0008270">
    <property type="term" value="F:zinc ion binding"/>
    <property type="evidence" value="ECO:0007669"/>
    <property type="project" value="UniProtKB-KW"/>
</dbReference>
<comment type="caution">
    <text evidence="7">The sequence shown here is derived from an EMBL/GenBank/DDBJ whole genome shotgun (WGS) entry which is preliminary data.</text>
</comment>
<evidence type="ECO:0000256" key="3">
    <source>
        <dbReference type="ARBA" id="ARBA00022833"/>
    </source>
</evidence>